<dbReference type="InterPro" id="IPR036372">
    <property type="entry name" value="BEACH_dom_sf"/>
</dbReference>
<dbReference type="Gene3D" id="1.10.1540.10">
    <property type="entry name" value="BEACH domain"/>
    <property type="match status" value="1"/>
</dbReference>
<evidence type="ECO:0000256" key="1">
    <source>
        <dbReference type="PROSITE-ProRule" id="PRU00221"/>
    </source>
</evidence>
<evidence type="ECO:0000256" key="2">
    <source>
        <dbReference type="SAM" id="MobiDB-lite"/>
    </source>
</evidence>
<dbReference type="InterPro" id="IPR050865">
    <property type="entry name" value="BEACH_Domain"/>
</dbReference>
<feature type="repeat" description="WD" evidence="1">
    <location>
        <begin position="380"/>
        <end position="425"/>
    </location>
</feature>
<dbReference type="SMART" id="SM00320">
    <property type="entry name" value="WD40"/>
    <property type="match status" value="3"/>
</dbReference>
<keyword evidence="4" id="KW-1185">Reference proteome</keyword>
<dbReference type="Proteomes" id="UP000887561">
    <property type="component" value="Unplaced"/>
</dbReference>
<evidence type="ECO:0000259" key="3">
    <source>
        <dbReference type="PROSITE" id="PS50197"/>
    </source>
</evidence>
<proteinExistence type="predicted"/>
<dbReference type="WBParaSite" id="scaffold1045_cov153.g2313">
    <property type="protein sequence ID" value="scaffold1045_cov153.g2313"/>
    <property type="gene ID" value="scaffold1045_cov153.g2313"/>
</dbReference>
<evidence type="ECO:0000313" key="5">
    <source>
        <dbReference type="WBParaSite" id="scaffold1045_cov153.g2313"/>
    </source>
</evidence>
<feature type="compositionally biased region" description="Low complexity" evidence="2">
    <location>
        <begin position="283"/>
        <end position="296"/>
    </location>
</feature>
<dbReference type="GO" id="GO:0005829">
    <property type="term" value="C:cytosol"/>
    <property type="evidence" value="ECO:0007669"/>
    <property type="project" value="TreeGrafter"/>
</dbReference>
<dbReference type="PROSITE" id="PS50082">
    <property type="entry name" value="WD_REPEATS_2"/>
    <property type="match status" value="2"/>
</dbReference>
<dbReference type="PANTHER" id="PTHR13743:SF162">
    <property type="entry name" value="NEUROBEACHIN"/>
    <property type="match status" value="1"/>
</dbReference>
<organism evidence="4 5">
    <name type="scientific">Meloidogyne javanica</name>
    <name type="common">Root-knot nematode worm</name>
    <dbReference type="NCBI Taxonomy" id="6303"/>
    <lineage>
        <taxon>Eukaryota</taxon>
        <taxon>Metazoa</taxon>
        <taxon>Ecdysozoa</taxon>
        <taxon>Nematoda</taxon>
        <taxon>Chromadorea</taxon>
        <taxon>Rhabditida</taxon>
        <taxon>Tylenchina</taxon>
        <taxon>Tylenchomorpha</taxon>
        <taxon>Tylenchoidea</taxon>
        <taxon>Meloidogynidae</taxon>
        <taxon>Meloidogyninae</taxon>
        <taxon>Meloidogyne</taxon>
        <taxon>Meloidogyne incognita group</taxon>
    </lineage>
</organism>
<evidence type="ECO:0000313" key="4">
    <source>
        <dbReference type="Proteomes" id="UP000887561"/>
    </source>
</evidence>
<dbReference type="InterPro" id="IPR036322">
    <property type="entry name" value="WD40_repeat_dom_sf"/>
</dbReference>
<dbReference type="GO" id="GO:0008104">
    <property type="term" value="P:intracellular protein localization"/>
    <property type="evidence" value="ECO:0007669"/>
    <property type="project" value="TreeGrafter"/>
</dbReference>
<accession>A0A915LCN8</accession>
<dbReference type="Pfam" id="PF20426">
    <property type="entry name" value="NBCH_WD40"/>
    <property type="match status" value="1"/>
</dbReference>
<dbReference type="InterPro" id="IPR000409">
    <property type="entry name" value="BEACH_dom"/>
</dbReference>
<dbReference type="Pfam" id="PF02138">
    <property type="entry name" value="Beach"/>
    <property type="match status" value="1"/>
</dbReference>
<dbReference type="InterPro" id="IPR046851">
    <property type="entry name" value="NBCH_WD40"/>
</dbReference>
<dbReference type="SMART" id="SM01026">
    <property type="entry name" value="Beach"/>
    <property type="match status" value="1"/>
</dbReference>
<dbReference type="GO" id="GO:0016020">
    <property type="term" value="C:membrane"/>
    <property type="evidence" value="ECO:0007669"/>
    <property type="project" value="TreeGrafter"/>
</dbReference>
<dbReference type="PROSITE" id="PS50197">
    <property type="entry name" value="BEACH"/>
    <property type="match status" value="1"/>
</dbReference>
<reference evidence="5" key="1">
    <citation type="submission" date="2022-11" db="UniProtKB">
        <authorList>
            <consortium name="WormBaseParasite"/>
        </authorList>
    </citation>
    <scope>IDENTIFICATION</scope>
</reference>
<dbReference type="CDD" id="cd06071">
    <property type="entry name" value="Beach"/>
    <property type="match status" value="1"/>
</dbReference>
<protein>
    <submittedName>
        <fullName evidence="5">BEACH domain-containing protein</fullName>
    </submittedName>
</protein>
<feature type="repeat" description="WD" evidence="1">
    <location>
        <begin position="441"/>
        <end position="471"/>
    </location>
</feature>
<name>A0A915LCN8_MELJA</name>
<dbReference type="Gene3D" id="2.130.10.10">
    <property type="entry name" value="YVTN repeat-like/Quinoprotein amine dehydrogenase"/>
    <property type="match status" value="1"/>
</dbReference>
<sequence>MFAFRDMETVQRVVSLLPPVGVGVKYGLPQSRKSSLMTPWQLFKHSNMPQKWQQREISNFDYLMFLNTIAGRTYNDLNQYPVFPWILSNYSSENIDLNDAANFRDLSKPIGALSETRKKLFKERFNNWDDPEIPPFHYGTHYSNAAFVLNWLFRLEPFTTFYLQLNDGKIFENVNSNRLFHSIEETWEHCLTDTHDVKELIPELFYLTEMFLFNENNCCGEDNLGIREDGNKIGNVVLPKWANGKAEEFVKIHRKALESDLEPSKQHSSTVVPPFDAEKNENNKNSNATSSSSTSSVNQQLDNSISPSELPITVDPLLAVGNPSQKLPKRHLGDSFDQRLQITSANFVCSVDSKYIIACGYTDYSFRIIETENAQVRQVIYGHGDVVTCLARSETTLFADSYIASGSADCTVVLWHFSQNTGTIAGEFNSVGELPLPRAILTGHEAVITAITVSAEHGLVISGAKDGTLLIHTTMGDFLRNIEFNNGNLSTINQILLNRDCQLAIFHGLQQKLISTFSVNGKFLGQIEIQQEGKILSSVLSRDGEYFIIGTEFGKILIFRLFPLELIYSYAQTDSSIKSVAISTNQKFVFGGLDSGAIVSFKNLF</sequence>
<dbReference type="SUPFAM" id="SSF50978">
    <property type="entry name" value="WD40 repeat-like"/>
    <property type="match status" value="1"/>
</dbReference>
<dbReference type="InterPro" id="IPR015943">
    <property type="entry name" value="WD40/YVTN_repeat-like_dom_sf"/>
</dbReference>
<feature type="region of interest" description="Disordered" evidence="2">
    <location>
        <begin position="260"/>
        <end position="305"/>
    </location>
</feature>
<keyword evidence="1" id="KW-0853">WD repeat</keyword>
<dbReference type="GO" id="GO:0019901">
    <property type="term" value="F:protein kinase binding"/>
    <property type="evidence" value="ECO:0007669"/>
    <property type="project" value="TreeGrafter"/>
</dbReference>
<dbReference type="PANTHER" id="PTHR13743">
    <property type="entry name" value="BEIGE/BEACH-RELATED"/>
    <property type="match status" value="1"/>
</dbReference>
<dbReference type="AlphaFoldDB" id="A0A915LCN8"/>
<dbReference type="SUPFAM" id="SSF81837">
    <property type="entry name" value="BEACH domain"/>
    <property type="match status" value="1"/>
</dbReference>
<dbReference type="InterPro" id="IPR001680">
    <property type="entry name" value="WD40_rpt"/>
</dbReference>
<feature type="domain" description="BEACH" evidence="3">
    <location>
        <begin position="37"/>
        <end position="339"/>
    </location>
</feature>